<evidence type="ECO:0000313" key="3">
    <source>
        <dbReference type="Proteomes" id="UP001344447"/>
    </source>
</evidence>
<name>A0AAN7Z036_9MYCE</name>
<evidence type="ECO:0000256" key="1">
    <source>
        <dbReference type="SAM" id="MobiDB-lite"/>
    </source>
</evidence>
<dbReference type="InterPro" id="IPR014729">
    <property type="entry name" value="Rossmann-like_a/b/a_fold"/>
</dbReference>
<reference evidence="2 3" key="1">
    <citation type="submission" date="2023-11" db="EMBL/GenBank/DDBJ databases">
        <title>Dfirmibasis_genome.</title>
        <authorList>
            <person name="Edelbroek B."/>
            <person name="Kjellin J."/>
            <person name="Jerlstrom-Hultqvist J."/>
            <person name="Soderbom F."/>
        </authorList>
    </citation>
    <scope>NUCLEOTIDE SEQUENCE [LARGE SCALE GENOMIC DNA]</scope>
    <source>
        <strain evidence="2 3">TNS-C-14</strain>
    </source>
</reference>
<keyword evidence="3" id="KW-1185">Reference proteome</keyword>
<dbReference type="EMBL" id="JAVFKY010000001">
    <property type="protein sequence ID" value="KAK5582847.1"/>
    <property type="molecule type" value="Genomic_DNA"/>
</dbReference>
<organism evidence="2 3">
    <name type="scientific">Dictyostelium firmibasis</name>
    <dbReference type="NCBI Taxonomy" id="79012"/>
    <lineage>
        <taxon>Eukaryota</taxon>
        <taxon>Amoebozoa</taxon>
        <taxon>Evosea</taxon>
        <taxon>Eumycetozoa</taxon>
        <taxon>Dictyostelia</taxon>
        <taxon>Dictyosteliales</taxon>
        <taxon>Dictyosteliaceae</taxon>
        <taxon>Dictyostelium</taxon>
    </lineage>
</organism>
<proteinExistence type="predicted"/>
<dbReference type="Proteomes" id="UP001344447">
    <property type="component" value="Unassembled WGS sequence"/>
</dbReference>
<protein>
    <submittedName>
        <fullName evidence="2">Uncharacterized protein</fullName>
    </submittedName>
</protein>
<feature type="region of interest" description="Disordered" evidence="1">
    <location>
        <begin position="1"/>
        <end position="71"/>
    </location>
</feature>
<gene>
    <name evidence="2" type="ORF">RB653_004436</name>
</gene>
<evidence type="ECO:0000313" key="2">
    <source>
        <dbReference type="EMBL" id="KAK5582847.1"/>
    </source>
</evidence>
<feature type="compositionally biased region" description="Low complexity" evidence="1">
    <location>
        <begin position="1"/>
        <end position="22"/>
    </location>
</feature>
<comment type="caution">
    <text evidence="2">The sequence shown here is derived from an EMBL/GenBank/DDBJ whole genome shotgun (WGS) entry which is preliminary data.</text>
</comment>
<accession>A0AAN7Z036</accession>
<feature type="compositionally biased region" description="Low complexity" evidence="1">
    <location>
        <begin position="31"/>
        <end position="65"/>
    </location>
</feature>
<dbReference type="Gene3D" id="3.40.50.620">
    <property type="entry name" value="HUPs"/>
    <property type="match status" value="1"/>
</dbReference>
<dbReference type="SUPFAM" id="SSF52402">
    <property type="entry name" value="Adenine nucleotide alpha hydrolases-like"/>
    <property type="match status" value="1"/>
</dbReference>
<dbReference type="AlphaFoldDB" id="A0AAN7Z036"/>
<sequence length="226" mass="25330">MEQPNDPSSTKNDNNKNDNTSNEISINIPPTNMNTTTTTNTNTNTTTNVNTNTTTNTDDSKTTTNEENEDDSSYEYIQGQRICIIIDSDESTNRALNKALETFDKEKDELYLLAVTSSLDYLNDEKNDAKLTLYKYEHYFDSIGIQYTPIQVESISITSKIISELEENEIDLAYVGAQALTNVSNPDNIIFSAFSLIKQVFLGTIVSGLKSASEKKDCKWKLEIVN</sequence>